<dbReference type="PANTHER" id="PTHR45586:SF1">
    <property type="entry name" value="LIPOPOLYSACCHARIDE ASSEMBLY PROTEIN B"/>
    <property type="match status" value="1"/>
</dbReference>
<organism evidence="4 5">
    <name type="scientific">Stieleria varia</name>
    <dbReference type="NCBI Taxonomy" id="2528005"/>
    <lineage>
        <taxon>Bacteria</taxon>
        <taxon>Pseudomonadati</taxon>
        <taxon>Planctomycetota</taxon>
        <taxon>Planctomycetia</taxon>
        <taxon>Pirellulales</taxon>
        <taxon>Pirellulaceae</taxon>
        <taxon>Stieleria</taxon>
    </lineage>
</organism>
<gene>
    <name evidence="4" type="ORF">Pla52n_17290</name>
</gene>
<evidence type="ECO:0000256" key="2">
    <source>
        <dbReference type="ARBA" id="ARBA00022803"/>
    </source>
</evidence>
<evidence type="ECO:0000256" key="1">
    <source>
        <dbReference type="ARBA" id="ARBA00022737"/>
    </source>
</evidence>
<feature type="compositionally biased region" description="Basic residues" evidence="3">
    <location>
        <begin position="1"/>
        <end position="24"/>
    </location>
</feature>
<comment type="caution">
    <text evidence="4">The sequence shown here is derived from an EMBL/GenBank/DDBJ whole genome shotgun (WGS) entry which is preliminary data.</text>
</comment>
<reference evidence="4 5" key="1">
    <citation type="submission" date="2019-02" db="EMBL/GenBank/DDBJ databases">
        <title>Deep-cultivation of Planctomycetes and their phenomic and genomic characterization uncovers novel biology.</title>
        <authorList>
            <person name="Wiegand S."/>
            <person name="Jogler M."/>
            <person name="Boedeker C."/>
            <person name="Pinto D."/>
            <person name="Vollmers J."/>
            <person name="Rivas-Marin E."/>
            <person name="Kohn T."/>
            <person name="Peeters S.H."/>
            <person name="Heuer A."/>
            <person name="Rast P."/>
            <person name="Oberbeckmann S."/>
            <person name="Bunk B."/>
            <person name="Jeske O."/>
            <person name="Meyerdierks A."/>
            <person name="Storesund J.E."/>
            <person name="Kallscheuer N."/>
            <person name="Luecker S."/>
            <person name="Lage O.M."/>
            <person name="Pohl T."/>
            <person name="Merkel B.J."/>
            <person name="Hornburger P."/>
            <person name="Mueller R.-W."/>
            <person name="Bruemmer F."/>
            <person name="Labrenz M."/>
            <person name="Spormann A.M."/>
            <person name="Op Den Camp H."/>
            <person name="Overmann J."/>
            <person name="Amann R."/>
            <person name="Jetten M.S.M."/>
            <person name="Mascher T."/>
            <person name="Medema M.H."/>
            <person name="Devos D.P."/>
            <person name="Kaster A.-K."/>
            <person name="Ovreas L."/>
            <person name="Rohde M."/>
            <person name="Galperin M.Y."/>
            <person name="Jogler C."/>
        </authorList>
    </citation>
    <scope>NUCLEOTIDE SEQUENCE [LARGE SCALE GENOMIC DNA]</scope>
    <source>
        <strain evidence="4 5">Pla52n</strain>
    </source>
</reference>
<dbReference type="InterPro" id="IPR019734">
    <property type="entry name" value="TPR_rpt"/>
</dbReference>
<sequence>MGKTSKGKGKPKKRMLPTRRRQRASSRVMEVVTRLSRNQEARVSDAHAMILKGRYRDAQAILERLDRQGTYLAVIEALAMLYERTNQHDLCAHHASRLMRLTPNDAEILLLFGKASTFGSRTAVALLALRQFLSRWPDHPQANIAHELLGPAEVETKSRLKMAGFEYNERGLRLQSLHEQSIAALSLNRFDDVQRLCKELIAEAPEFCSARNNLAISLFHSGDLEQAVKVAEEATRVFPENWFSRILLTKLRFLGGFADEAECTAFAEELVSNPPDSQDPIVAAEELLSMMGKDTELLKFIESIPQSLLVDDIPQGMHLHFEAYVRCRLGEQSHAERLWTRAADLLPGGGEASENLEDLRARAGHAPWPGSMAQWLPITRMRECSKILRSASNSTLASGQTKLLPHFLDRGDEALRTFAVAFALAKGSKEALEHLKTFSMSDRGSDSLRHKVLSELWRREFVDEGPHPFFARGKWSEVAFHQAEIIEDSVGASDFPQVNELIAEGVDALYDERFDDAERLFDEALKIDPLNPNAAYNKALAWLQRDDDFSVERATAAFSEIHKRSPDYIFAGLALASLLARDGKLEEANEKMSLYSLRKRLHISEAKALYVVQAEILMLQGNLEGAETVYQLARDIVGDDPQVVAIREALDSKIFIAKRG</sequence>
<accession>A0A5C6B3B2</accession>
<protein>
    <submittedName>
        <fullName evidence="4">Tetratricopeptide repeat protein</fullName>
    </submittedName>
</protein>
<feature type="region of interest" description="Disordered" evidence="3">
    <location>
        <begin position="1"/>
        <end position="26"/>
    </location>
</feature>
<dbReference type="InterPro" id="IPR051012">
    <property type="entry name" value="CellSynth/LPSAsmb/PSIAsmb"/>
</dbReference>
<keyword evidence="5" id="KW-1185">Reference proteome</keyword>
<evidence type="ECO:0000313" key="5">
    <source>
        <dbReference type="Proteomes" id="UP000320176"/>
    </source>
</evidence>
<dbReference type="PANTHER" id="PTHR45586">
    <property type="entry name" value="TPR REPEAT-CONTAINING PROTEIN PA4667"/>
    <property type="match status" value="1"/>
</dbReference>
<dbReference type="EMBL" id="SJPN01000002">
    <property type="protein sequence ID" value="TWU06012.1"/>
    <property type="molecule type" value="Genomic_DNA"/>
</dbReference>
<dbReference type="Proteomes" id="UP000320176">
    <property type="component" value="Unassembled WGS sequence"/>
</dbReference>
<evidence type="ECO:0000313" key="4">
    <source>
        <dbReference type="EMBL" id="TWU06012.1"/>
    </source>
</evidence>
<dbReference type="OrthoDB" id="570939at2"/>
<keyword evidence="1" id="KW-0677">Repeat</keyword>
<keyword evidence="2" id="KW-0802">TPR repeat</keyword>
<dbReference type="SUPFAM" id="SSF48452">
    <property type="entry name" value="TPR-like"/>
    <property type="match status" value="2"/>
</dbReference>
<dbReference type="InterPro" id="IPR011990">
    <property type="entry name" value="TPR-like_helical_dom_sf"/>
</dbReference>
<name>A0A5C6B3B2_9BACT</name>
<dbReference type="Pfam" id="PF13432">
    <property type="entry name" value="TPR_16"/>
    <property type="match status" value="3"/>
</dbReference>
<dbReference type="Gene3D" id="1.25.40.10">
    <property type="entry name" value="Tetratricopeptide repeat domain"/>
    <property type="match status" value="3"/>
</dbReference>
<dbReference type="SMART" id="SM00028">
    <property type="entry name" value="TPR"/>
    <property type="match status" value="4"/>
</dbReference>
<evidence type="ECO:0000256" key="3">
    <source>
        <dbReference type="SAM" id="MobiDB-lite"/>
    </source>
</evidence>
<dbReference type="AlphaFoldDB" id="A0A5C6B3B2"/>
<dbReference type="RefSeq" id="WP_146519165.1">
    <property type="nucleotide sequence ID" value="NZ_CP151726.1"/>
</dbReference>
<proteinExistence type="predicted"/>